<gene>
    <name evidence="1" type="ORF">AW736_05295</name>
</gene>
<accession>A0A178IP75</accession>
<dbReference type="OrthoDB" id="200326at2"/>
<evidence type="ECO:0008006" key="3">
    <source>
        <dbReference type="Google" id="ProtNLM"/>
    </source>
</evidence>
<dbReference type="InterPro" id="IPR036390">
    <property type="entry name" value="WH_DNA-bd_sf"/>
</dbReference>
<dbReference type="Proteomes" id="UP000078486">
    <property type="component" value="Unassembled WGS sequence"/>
</dbReference>
<dbReference type="SUPFAM" id="SSF46785">
    <property type="entry name" value="Winged helix' DNA-binding domain"/>
    <property type="match status" value="1"/>
</dbReference>
<organism evidence="1 2">
    <name type="scientific">Termitidicoccus mucosus</name>
    <dbReference type="NCBI Taxonomy" id="1184151"/>
    <lineage>
        <taxon>Bacteria</taxon>
        <taxon>Pseudomonadati</taxon>
        <taxon>Verrucomicrobiota</taxon>
        <taxon>Opitutia</taxon>
        <taxon>Opitutales</taxon>
        <taxon>Opitutaceae</taxon>
        <taxon>Termitidicoccus</taxon>
    </lineage>
</organism>
<protein>
    <recommendedName>
        <fullName evidence="3">HTH hxlR-type domain-containing protein</fullName>
    </recommendedName>
</protein>
<proteinExistence type="predicted"/>
<dbReference type="InterPro" id="IPR036388">
    <property type="entry name" value="WH-like_DNA-bd_sf"/>
</dbReference>
<keyword evidence="2" id="KW-1185">Reference proteome</keyword>
<comment type="caution">
    <text evidence="1">The sequence shown here is derived from an EMBL/GenBank/DDBJ whole genome shotgun (WGS) entry which is preliminary data.</text>
</comment>
<sequence length="239" mass="26686">MSEEGQPATSLWKALDYLLRRRAYALGFRRFRARPRRPSDLPRLVPGLAKGTAGQLVRKLGRALLLERREPEETGPDSLHALTAAGARLQDILETEFRPLDTLCRKTACAAGQNDGHGELRGGAWIIRKLLRQRGAMTLLAQMPAEAFVREQFISWTKAVPGASAGACLPLLMQCGLVECPRYLHWRLRSYQLSELGRQTQTLLAILQTLADESSQLILGRPEHFLTEVELIDPEPKTA</sequence>
<dbReference type="STRING" id="1184151.AW736_05295"/>
<dbReference type="AlphaFoldDB" id="A0A178IP75"/>
<dbReference type="RefSeq" id="WP_068769176.1">
    <property type="nucleotide sequence ID" value="NZ_CP109796.1"/>
</dbReference>
<name>A0A178IP75_9BACT</name>
<dbReference type="Gene3D" id="1.10.10.10">
    <property type="entry name" value="Winged helix-like DNA-binding domain superfamily/Winged helix DNA-binding domain"/>
    <property type="match status" value="1"/>
</dbReference>
<reference evidence="1 2" key="1">
    <citation type="submission" date="2016-01" db="EMBL/GenBank/DDBJ databases">
        <title>High potential of lignocellulose degradation of a new Verrucomicrobia species.</title>
        <authorList>
            <person name="Wang Y."/>
            <person name="Shi Y."/>
            <person name="Qiu Z."/>
            <person name="Liu S."/>
            <person name="Yang H."/>
        </authorList>
    </citation>
    <scope>NUCLEOTIDE SEQUENCE [LARGE SCALE GENOMIC DNA]</scope>
    <source>
        <strain evidence="1 2">TSB47</strain>
    </source>
</reference>
<dbReference type="EMBL" id="LRRQ01000042">
    <property type="protein sequence ID" value="OAM91045.1"/>
    <property type="molecule type" value="Genomic_DNA"/>
</dbReference>
<evidence type="ECO:0000313" key="2">
    <source>
        <dbReference type="Proteomes" id="UP000078486"/>
    </source>
</evidence>
<evidence type="ECO:0000313" key="1">
    <source>
        <dbReference type="EMBL" id="OAM91045.1"/>
    </source>
</evidence>